<keyword evidence="2" id="KW-1185">Reference proteome</keyword>
<dbReference type="AlphaFoldDB" id="A0A1H5WAM9"/>
<dbReference type="Proteomes" id="UP000236752">
    <property type="component" value="Unassembled WGS sequence"/>
</dbReference>
<dbReference type="Pfam" id="PF00494">
    <property type="entry name" value="SQS_PSY"/>
    <property type="match status" value="1"/>
</dbReference>
<accession>A0A1H5WAM9</accession>
<sequence>MSKPEFSDDLNACAALVQKGDPHRFRYAMAAPVSARAVLFPIYAFNVEVARAPWLTKEPMIAEMRLQWWRDALGEIADRGIVRRHEVVTPLAQVLTPELAKDLERLVAARRWDIYRDPFEDAAHFTQYLEETAGHLTYAAACALGGAPRDVAIDAGYAMGLASYFAAIPELENQGRKPLVDGRPDAIGALAADGLARLKRARAQNSAVSAKARAAFLGARKAEKVLKQVVKTPSLVAEGALGLSGLSETAMLSWSSLSGRW</sequence>
<dbReference type="InterPro" id="IPR008949">
    <property type="entry name" value="Isoprenoid_synthase_dom_sf"/>
</dbReference>
<dbReference type="EMBL" id="FNUZ01000002">
    <property type="protein sequence ID" value="SEF96542.1"/>
    <property type="molecule type" value="Genomic_DNA"/>
</dbReference>
<name>A0A1H5WAM9_9RHOB</name>
<evidence type="ECO:0000313" key="2">
    <source>
        <dbReference type="Proteomes" id="UP000236752"/>
    </source>
</evidence>
<reference evidence="1 2" key="1">
    <citation type="submission" date="2016-10" db="EMBL/GenBank/DDBJ databases">
        <authorList>
            <person name="de Groot N.N."/>
        </authorList>
    </citation>
    <scope>NUCLEOTIDE SEQUENCE [LARGE SCALE GENOMIC DNA]</scope>
    <source>
        <strain evidence="1 2">DSM 26915</strain>
    </source>
</reference>
<proteinExistence type="predicted"/>
<dbReference type="InterPro" id="IPR002060">
    <property type="entry name" value="Squ/phyt_synthse"/>
</dbReference>
<evidence type="ECO:0000313" key="1">
    <source>
        <dbReference type="EMBL" id="SEF96542.1"/>
    </source>
</evidence>
<protein>
    <submittedName>
        <fullName evidence="1">Phytoene/squalene synthetase</fullName>
    </submittedName>
</protein>
<dbReference type="RefSeq" id="WP_103909718.1">
    <property type="nucleotide sequence ID" value="NZ_FNUZ01000002.1"/>
</dbReference>
<dbReference type="OrthoDB" id="9814909at2"/>
<gene>
    <name evidence="1" type="ORF">SAMN04488045_1365</name>
</gene>
<organism evidence="1 2">
    <name type="scientific">Thalassococcus halodurans</name>
    <dbReference type="NCBI Taxonomy" id="373675"/>
    <lineage>
        <taxon>Bacteria</taxon>
        <taxon>Pseudomonadati</taxon>
        <taxon>Pseudomonadota</taxon>
        <taxon>Alphaproteobacteria</taxon>
        <taxon>Rhodobacterales</taxon>
        <taxon>Roseobacteraceae</taxon>
        <taxon>Thalassococcus</taxon>
    </lineage>
</organism>
<dbReference type="SUPFAM" id="SSF48576">
    <property type="entry name" value="Terpenoid synthases"/>
    <property type="match status" value="1"/>
</dbReference>
<dbReference type="Gene3D" id="1.10.600.10">
    <property type="entry name" value="Farnesyl Diphosphate Synthase"/>
    <property type="match status" value="1"/>
</dbReference>